<dbReference type="Proteomes" id="UP000095606">
    <property type="component" value="Unassembled WGS sequence"/>
</dbReference>
<dbReference type="GO" id="GO:0005524">
    <property type="term" value="F:ATP binding"/>
    <property type="evidence" value="ECO:0007669"/>
    <property type="project" value="UniProtKB-UniRule"/>
</dbReference>
<evidence type="ECO:0000259" key="2">
    <source>
        <dbReference type="PROSITE" id="PS50975"/>
    </source>
</evidence>
<dbReference type="Gene3D" id="3.30.470.20">
    <property type="entry name" value="ATP-grasp fold, B domain"/>
    <property type="match status" value="1"/>
</dbReference>
<sequence>MSKILLLDGEGVQVVCMARELSKLGHELTALCAQKVSSGYATKYLHHKYKSPNVRLETEAFRAYFYKHLKPHQYDLIIPMGDESAYFLSREKETVEQLYKMQCAVETYSTFELANDKQKLMEVCEKYDIVHPYTRALPEVNASFDNAQDIVRLEFRESLKSVAEYVEFPAMIKPNLSAGAKGITKVENMEELEEQYPPIAEVFGACTLQQYVEQPDYYYNVMLFRKRDGEIAASTVIKIMRYFPLKGGTSCYSETVEHPFLLEQCERCLDKLNWHGFADFDVLEDKRTGELKIIEINPRVPSSLQASFAAGVNFAKIFVDEYLGNGAEVFDMRKYKTGQQVRWFGLDVMWFLMSPQRFSFRPSWFKFWGKNVSYHDGTWRDPMPMIAGSLQGVVKYLDPNFRKAKLKG</sequence>
<dbReference type="GO" id="GO:0004088">
    <property type="term" value="F:carbamoyl-phosphate synthase (glutamine-hydrolyzing) activity"/>
    <property type="evidence" value="ECO:0007669"/>
    <property type="project" value="UniProtKB-EC"/>
</dbReference>
<keyword evidence="6" id="KW-1185">Reference proteome</keyword>
<dbReference type="GO" id="GO:0046872">
    <property type="term" value="F:metal ion binding"/>
    <property type="evidence" value="ECO:0007669"/>
    <property type="project" value="InterPro"/>
</dbReference>
<evidence type="ECO:0000313" key="5">
    <source>
        <dbReference type="Proteomes" id="UP000095606"/>
    </source>
</evidence>
<dbReference type="EMBL" id="CZAE01000044">
    <property type="protein sequence ID" value="CUQ32668.1"/>
    <property type="molecule type" value="Genomic_DNA"/>
</dbReference>
<protein>
    <submittedName>
        <fullName evidence="4">ATP-grasp domain-containing protein</fullName>
    </submittedName>
    <submittedName>
        <fullName evidence="3">Carbamoyl phosphate synthase-like protein</fullName>
        <ecNumber evidence="3">6.3.5.5</ecNumber>
    </submittedName>
</protein>
<dbReference type="InterPro" id="IPR011761">
    <property type="entry name" value="ATP-grasp"/>
</dbReference>
<dbReference type="PROSITE" id="PS50975">
    <property type="entry name" value="ATP_GRASP"/>
    <property type="match status" value="1"/>
</dbReference>
<keyword evidence="1" id="KW-0547">Nucleotide-binding</keyword>
<dbReference type="RefSeq" id="WP_055271760.1">
    <property type="nucleotide sequence ID" value="NZ_CABMFH010000029.1"/>
</dbReference>
<dbReference type="Gene3D" id="3.30.1490.20">
    <property type="entry name" value="ATP-grasp fold, A domain"/>
    <property type="match status" value="1"/>
</dbReference>
<dbReference type="EMBL" id="CP103141">
    <property type="protein sequence ID" value="UVQ73599.1"/>
    <property type="molecule type" value="Genomic_DNA"/>
</dbReference>
<dbReference type="GeneID" id="69590065"/>
<reference evidence="4" key="2">
    <citation type="submission" date="2022-08" db="EMBL/GenBank/DDBJ databases">
        <title>Genome Sequencing of Bacteroides fragilis Group Isolates with Nanopore Technology.</title>
        <authorList>
            <person name="Tisza M.J."/>
            <person name="Smith D."/>
            <person name="Dekker J.P."/>
        </authorList>
    </citation>
    <scope>NUCLEOTIDE SEQUENCE</scope>
    <source>
        <strain evidence="4">BFG-527</strain>
    </source>
</reference>
<keyword evidence="3" id="KW-0436">Ligase</keyword>
<dbReference type="Proteomes" id="UP001060104">
    <property type="component" value="Chromosome"/>
</dbReference>
<feature type="domain" description="ATP-grasp" evidence="2">
    <location>
        <begin position="134"/>
        <end position="323"/>
    </location>
</feature>
<accession>A0A3E5G490</accession>
<evidence type="ECO:0000313" key="3">
    <source>
        <dbReference type="EMBL" id="CUQ32668.1"/>
    </source>
</evidence>
<dbReference type="AlphaFoldDB" id="A0A174VKS5"/>
<dbReference type="SUPFAM" id="SSF56059">
    <property type="entry name" value="Glutathione synthetase ATP-binding domain-like"/>
    <property type="match status" value="1"/>
</dbReference>
<keyword evidence="1" id="KW-0067">ATP-binding</keyword>
<dbReference type="EC" id="6.3.5.5" evidence="3"/>
<dbReference type="InterPro" id="IPR013815">
    <property type="entry name" value="ATP_grasp_subdomain_1"/>
</dbReference>
<evidence type="ECO:0000313" key="6">
    <source>
        <dbReference type="Proteomes" id="UP001060104"/>
    </source>
</evidence>
<gene>
    <name evidence="3" type="ORF">ERS852461_05012</name>
    <name evidence="4" type="ORF">NXY30_21700</name>
</gene>
<evidence type="ECO:0000256" key="1">
    <source>
        <dbReference type="PROSITE-ProRule" id="PRU00409"/>
    </source>
</evidence>
<organism evidence="3 5">
    <name type="scientific">Bacteroides faecis</name>
    <dbReference type="NCBI Taxonomy" id="674529"/>
    <lineage>
        <taxon>Bacteria</taxon>
        <taxon>Pseudomonadati</taxon>
        <taxon>Bacteroidota</taxon>
        <taxon>Bacteroidia</taxon>
        <taxon>Bacteroidales</taxon>
        <taxon>Bacteroidaceae</taxon>
        <taxon>Bacteroides</taxon>
    </lineage>
</organism>
<name>A0A174VKS5_9BACE</name>
<accession>A0A174VKS5</accession>
<reference evidence="3 5" key="1">
    <citation type="submission" date="2015-09" db="EMBL/GenBank/DDBJ databases">
        <authorList>
            <consortium name="Pathogen Informatics"/>
        </authorList>
    </citation>
    <scope>NUCLEOTIDE SEQUENCE [LARGE SCALE GENOMIC DNA]</scope>
    <source>
        <strain evidence="3 5">2789STDY5834846</strain>
    </source>
</reference>
<proteinExistence type="predicted"/>
<dbReference type="Pfam" id="PF15632">
    <property type="entry name" value="ATPgrasp_Ter"/>
    <property type="match status" value="1"/>
</dbReference>
<evidence type="ECO:0000313" key="4">
    <source>
        <dbReference type="EMBL" id="UVQ73599.1"/>
    </source>
</evidence>